<dbReference type="eggNOG" id="ENOG502TA6V">
    <property type="taxonomic scope" value="Eukaryota"/>
</dbReference>
<dbReference type="HOGENOM" id="CLU_287520_0_0_1"/>
<evidence type="ECO:0000259" key="6">
    <source>
        <dbReference type="Pfam" id="PF24827"/>
    </source>
</evidence>
<feature type="transmembrane region" description="Helical" evidence="5">
    <location>
        <begin position="195"/>
        <end position="214"/>
    </location>
</feature>
<reference evidence="7 8" key="2">
    <citation type="journal article" date="2008" name="Nature">
        <title>The Phaeodactylum genome reveals the evolutionary history of diatom genomes.</title>
        <authorList>
            <person name="Bowler C."/>
            <person name="Allen A.E."/>
            <person name="Badger J.H."/>
            <person name="Grimwood J."/>
            <person name="Jabbari K."/>
            <person name="Kuo A."/>
            <person name="Maheswari U."/>
            <person name="Martens C."/>
            <person name="Maumus F."/>
            <person name="Otillar R.P."/>
            <person name="Rayko E."/>
            <person name="Salamov A."/>
            <person name="Vandepoele K."/>
            <person name="Beszteri B."/>
            <person name="Gruber A."/>
            <person name="Heijde M."/>
            <person name="Katinka M."/>
            <person name="Mock T."/>
            <person name="Valentin K."/>
            <person name="Verret F."/>
            <person name="Berges J.A."/>
            <person name="Brownlee C."/>
            <person name="Cadoret J.P."/>
            <person name="Chiovitti A."/>
            <person name="Choi C.J."/>
            <person name="Coesel S."/>
            <person name="De Martino A."/>
            <person name="Detter J.C."/>
            <person name="Durkin C."/>
            <person name="Falciatore A."/>
            <person name="Fournet J."/>
            <person name="Haruta M."/>
            <person name="Huysman M.J."/>
            <person name="Jenkins B.D."/>
            <person name="Jiroutova K."/>
            <person name="Jorgensen R.E."/>
            <person name="Joubert Y."/>
            <person name="Kaplan A."/>
            <person name="Kroger N."/>
            <person name="Kroth P.G."/>
            <person name="La Roche J."/>
            <person name="Lindquist E."/>
            <person name="Lommer M."/>
            <person name="Martin-Jezequel V."/>
            <person name="Lopez P.J."/>
            <person name="Lucas S."/>
            <person name="Mangogna M."/>
            <person name="McGinnis K."/>
            <person name="Medlin L.K."/>
            <person name="Montsant A."/>
            <person name="Oudot-Le Secq M.P."/>
            <person name="Napoli C."/>
            <person name="Obornik M."/>
            <person name="Parker M.S."/>
            <person name="Petit J.L."/>
            <person name="Porcel B.M."/>
            <person name="Poulsen N."/>
            <person name="Robison M."/>
            <person name="Rychlewski L."/>
            <person name="Rynearson T.A."/>
            <person name="Schmutz J."/>
            <person name="Shapiro H."/>
            <person name="Siaut M."/>
            <person name="Stanley M."/>
            <person name="Sussman M.R."/>
            <person name="Taylor A.R."/>
            <person name="Vardi A."/>
            <person name="von Dassow P."/>
            <person name="Vyverman W."/>
            <person name="Willis A."/>
            <person name="Wyrwicz L.S."/>
            <person name="Rokhsar D.S."/>
            <person name="Weissenbach J."/>
            <person name="Armbrust E.V."/>
            <person name="Green B.R."/>
            <person name="Van de Peer Y."/>
            <person name="Grigoriev I.V."/>
        </authorList>
    </citation>
    <scope>NUCLEOTIDE SEQUENCE [LARGE SCALE GENOMIC DNA]</scope>
    <source>
        <strain evidence="7 8">CCMP1335</strain>
    </source>
</reference>
<dbReference type="InterPro" id="IPR055438">
    <property type="entry name" value="AstE_AspA_cat"/>
</dbReference>
<feature type="transmembrane region" description="Helical" evidence="5">
    <location>
        <begin position="489"/>
        <end position="507"/>
    </location>
</feature>
<name>B8BY31_THAPS</name>
<feature type="transmembrane region" description="Helical" evidence="5">
    <location>
        <begin position="157"/>
        <end position="183"/>
    </location>
</feature>
<dbReference type="Proteomes" id="UP000001449">
    <property type="component" value="Chromosome 3"/>
</dbReference>
<gene>
    <name evidence="7" type="ORF">THAPSDRAFT_21800</name>
</gene>
<dbReference type="PaxDb" id="35128-Thaps21800"/>
<accession>B8BY31</accession>
<keyword evidence="2" id="KW-0479">Metal-binding</keyword>
<sequence length="1072" mass="118662">MSVNTASSCLNISISPVVHNISTFNFNTTFSITTQPPTSAPLPDAQLRKAMEGQWGTVLSFATWTLLPKLYHGTVASLILPCAMGNAIVAGGVYGLVDVACGGPCSQSEHLNKVLKTPWIMGSGIGASVGYVAPNYAYGPVMEYVYGMEGMSQSMQYIMNVPFATETCVATGAVAGMILHPLLYFPMNGVQGLRWTYFSGVALALVSSALYYVYYGREGVGLPVPAGSYISPSELELVESVLRYNNSSQAQEIQTYSLASERFIGSREKCAEGQAIAEECRTYSKSGRVVFDDRLLAFVYNYWDVNAKTRYPEHILSIESKADLQQQQVSMAITDASVAILLNDANDVNDATDTNKGDLKSILETIDEMNEKPSGIWKQSKTKINLLEEVCVAIELLMALKLHASEGKSTTKEASIDSNTNLVSDLERYINTKCPELTLYSADEKYRGASVESQLQSAGWKGPGVSLSLKKWENIVHQEETWRSWRNRAVFAASSLALSIGALIFFVERCLPMRTLTATPTQKCPKRQQPPPFLDDGTDPNIPVLVHTEVVSLFQSFHRFNFNNQTNHLIVVANNNISTHQKENTPLHGIPLASVNENINELKLDKFIKRSASDMEAQWMNEETNKVLSIENMSPEDKRKVLTDFVRSHPEAEISAGRLILQYVGIDKSVFLPRRDSSESRFGSSPELYQKIPLQHKEEDIMPNFSPVSWLSNDSWSSMSYNDKLVFMDHATDGGFKSEHIFRSHDRNRYYPTPDLFKRDAVAFGKGGIDRVVIGNGARRVLVLAGIHGNEPCGVDAINLLLQRKALFSGHPTVNAQELTFNEKWQPMDELFDSLTVEFLVGNPTALQNNTRFMKKNLNRLFDIHTLCNDASAEEEGYTEELQRARIIAESIRNADFVLDVHSCSADVASFALPSSSYLSEEVAELLPVRYVVESLAHMTLDGGTTLDCALLHDVPGVCVECGQHNHPDVTARAVSIISSFLALQLLDDDGSFAPLNQTEKPLVVRCDSAERVGLGFEWLNQYEEFSFVPENSPVFRDERGDVFSPEGGAYIIMPAASPVIGEEALFWAKAK</sequence>
<evidence type="ECO:0000256" key="5">
    <source>
        <dbReference type="SAM" id="Phobius"/>
    </source>
</evidence>
<dbReference type="GO" id="GO:0016788">
    <property type="term" value="F:hydrolase activity, acting on ester bonds"/>
    <property type="evidence" value="ECO:0007669"/>
    <property type="project" value="InterPro"/>
</dbReference>
<keyword evidence="5" id="KW-1133">Transmembrane helix</keyword>
<feature type="domain" description="Succinylglutamate desuccinylase/Aspartoacylase catalytic" evidence="6">
    <location>
        <begin position="832"/>
        <end position="926"/>
    </location>
</feature>
<protein>
    <recommendedName>
        <fullName evidence="6">Succinylglutamate desuccinylase/Aspartoacylase catalytic domain-containing protein</fullName>
    </recommendedName>
</protein>
<keyword evidence="3" id="KW-0378">Hydrolase</keyword>
<dbReference type="PANTHER" id="PTHR15162:SF7">
    <property type="entry name" value="SUCCINYLGLUTAMATE DESUCCINYLASE"/>
    <property type="match status" value="1"/>
</dbReference>
<evidence type="ECO:0000313" key="8">
    <source>
        <dbReference type="Proteomes" id="UP000001449"/>
    </source>
</evidence>
<keyword evidence="5" id="KW-0472">Membrane</keyword>
<dbReference type="GeneID" id="7441891"/>
<dbReference type="KEGG" id="tps:THAPSDRAFT_21800"/>
<proteinExistence type="predicted"/>
<dbReference type="GO" id="GO:0005829">
    <property type="term" value="C:cytosol"/>
    <property type="evidence" value="ECO:0000318"/>
    <property type="project" value="GO_Central"/>
</dbReference>
<evidence type="ECO:0000256" key="2">
    <source>
        <dbReference type="ARBA" id="ARBA00022723"/>
    </source>
</evidence>
<comment type="cofactor">
    <cofactor evidence="1">
        <name>Zn(2+)</name>
        <dbReference type="ChEBI" id="CHEBI:29105"/>
    </cofactor>
</comment>
<evidence type="ECO:0000313" key="7">
    <source>
        <dbReference type="EMBL" id="EED93815.1"/>
    </source>
</evidence>
<evidence type="ECO:0000256" key="4">
    <source>
        <dbReference type="ARBA" id="ARBA00022833"/>
    </source>
</evidence>
<evidence type="ECO:0000256" key="1">
    <source>
        <dbReference type="ARBA" id="ARBA00001947"/>
    </source>
</evidence>
<dbReference type="Pfam" id="PF24827">
    <property type="entry name" value="AstE_AspA_cat"/>
    <property type="match status" value="1"/>
</dbReference>
<keyword evidence="5" id="KW-0812">Transmembrane</keyword>
<keyword evidence="4" id="KW-0862">Zinc</keyword>
<dbReference type="SUPFAM" id="SSF53187">
    <property type="entry name" value="Zn-dependent exopeptidases"/>
    <property type="match status" value="1"/>
</dbReference>
<keyword evidence="8" id="KW-1185">Reference proteome</keyword>
<dbReference type="GO" id="GO:0046872">
    <property type="term" value="F:metal ion binding"/>
    <property type="evidence" value="ECO:0007669"/>
    <property type="project" value="UniProtKB-KW"/>
</dbReference>
<organism evidence="7 8">
    <name type="scientific">Thalassiosira pseudonana</name>
    <name type="common">Marine diatom</name>
    <name type="synonym">Cyclotella nana</name>
    <dbReference type="NCBI Taxonomy" id="35128"/>
    <lineage>
        <taxon>Eukaryota</taxon>
        <taxon>Sar</taxon>
        <taxon>Stramenopiles</taxon>
        <taxon>Ochrophyta</taxon>
        <taxon>Bacillariophyta</taxon>
        <taxon>Coscinodiscophyceae</taxon>
        <taxon>Thalassiosirophycidae</taxon>
        <taxon>Thalassiosirales</taxon>
        <taxon>Thalassiosiraceae</taxon>
        <taxon>Thalassiosira</taxon>
    </lineage>
</organism>
<dbReference type="PANTHER" id="PTHR15162">
    <property type="entry name" value="ASPARTOACYLASE"/>
    <property type="match status" value="1"/>
</dbReference>
<dbReference type="InterPro" id="IPR050178">
    <property type="entry name" value="AspA/AstE_fam"/>
</dbReference>
<reference evidence="7 8" key="1">
    <citation type="journal article" date="2004" name="Science">
        <title>The genome of the diatom Thalassiosira pseudonana: ecology, evolution, and metabolism.</title>
        <authorList>
            <person name="Armbrust E.V."/>
            <person name="Berges J.A."/>
            <person name="Bowler C."/>
            <person name="Green B.R."/>
            <person name="Martinez D."/>
            <person name="Putnam N.H."/>
            <person name="Zhou S."/>
            <person name="Allen A.E."/>
            <person name="Apt K.E."/>
            <person name="Bechner M."/>
            <person name="Brzezinski M.A."/>
            <person name="Chaal B.K."/>
            <person name="Chiovitti A."/>
            <person name="Davis A.K."/>
            <person name="Demarest M.S."/>
            <person name="Detter J.C."/>
            <person name="Glavina T."/>
            <person name="Goodstein D."/>
            <person name="Hadi M.Z."/>
            <person name="Hellsten U."/>
            <person name="Hildebrand M."/>
            <person name="Jenkins B.D."/>
            <person name="Jurka J."/>
            <person name="Kapitonov V.V."/>
            <person name="Kroger N."/>
            <person name="Lau W.W."/>
            <person name="Lane T.W."/>
            <person name="Larimer F.W."/>
            <person name="Lippmeier J.C."/>
            <person name="Lucas S."/>
            <person name="Medina M."/>
            <person name="Montsant A."/>
            <person name="Obornik M."/>
            <person name="Parker M.S."/>
            <person name="Palenik B."/>
            <person name="Pazour G.J."/>
            <person name="Richardson P.M."/>
            <person name="Rynearson T.A."/>
            <person name="Saito M.A."/>
            <person name="Schwartz D.C."/>
            <person name="Thamatrakoln K."/>
            <person name="Valentin K."/>
            <person name="Vardi A."/>
            <person name="Wilkerson F.P."/>
            <person name="Rokhsar D.S."/>
        </authorList>
    </citation>
    <scope>NUCLEOTIDE SEQUENCE [LARGE SCALE GENOMIC DNA]</scope>
    <source>
        <strain evidence="7 8">CCMP1335</strain>
    </source>
</reference>
<dbReference type="EMBL" id="CM000640">
    <property type="protein sequence ID" value="EED93815.1"/>
    <property type="molecule type" value="Genomic_DNA"/>
</dbReference>
<dbReference type="InParanoid" id="B8BY31"/>
<dbReference type="RefSeq" id="XP_002288379.1">
    <property type="nucleotide sequence ID" value="XM_002288343.1"/>
</dbReference>
<dbReference type="Gene3D" id="3.40.630.10">
    <property type="entry name" value="Zn peptidases"/>
    <property type="match status" value="1"/>
</dbReference>
<evidence type="ECO:0000256" key="3">
    <source>
        <dbReference type="ARBA" id="ARBA00022801"/>
    </source>
</evidence>
<dbReference type="AlphaFoldDB" id="B8BY31"/>